<feature type="compositionally biased region" description="Acidic residues" evidence="1">
    <location>
        <begin position="300"/>
        <end position="312"/>
    </location>
</feature>
<gene>
    <name evidence="2" type="ORF">SAMN04490357_1400</name>
</gene>
<proteinExistence type="predicted"/>
<evidence type="ECO:0000256" key="1">
    <source>
        <dbReference type="SAM" id="MobiDB-lite"/>
    </source>
</evidence>
<dbReference type="RefSeq" id="WP_074991434.1">
    <property type="nucleotide sequence ID" value="NZ_FNTD01000004.1"/>
</dbReference>
<feature type="region of interest" description="Disordered" evidence="1">
    <location>
        <begin position="215"/>
        <end position="330"/>
    </location>
</feature>
<dbReference type="SUPFAM" id="SSF53067">
    <property type="entry name" value="Actin-like ATPase domain"/>
    <property type="match status" value="1"/>
</dbReference>
<protein>
    <recommendedName>
        <fullName evidence="4">Hsp70 family protein</fullName>
    </recommendedName>
</protein>
<dbReference type="InterPro" id="IPR043129">
    <property type="entry name" value="ATPase_NBD"/>
</dbReference>
<sequence length="544" mass="56979">MLAIAGGHGVTRVGRTGPDGRPTMTVTDHTDADAVADPATALAALLADAAGADVVLGLPASAGREEEDRLRDAVEDAGLHVRAILPAPIAVALHYGAIDEGVNRTLLVVDQAAATVELTVLDIAPDLTAGIVTTRTEPVGDGALAATARELAASSPDAVLLSGELYTVPARRAEIEELPEARGLTVRCADPELAVVRGLLLREDFGLLRVITGPAPARSRFPGPPADPDPQPWQPLPQDPDPRGEPDGKDPWGTGSAASGTPGERDEPARADRTVPDAHDEPGPASASARAPERAPTEVPEPDLGPEPDLDPGPDPGPAEPPSSGLASAPALRAVPVTQLQYLRRDDHLLVLWAWPDTALTARVRWRREDATATGDGPREGDISCRRRTYEHDGGLDLALGRGAITLTVEALVADPAVDTEGAASLRIPAEPPVVEYEPALRRRLTGARVATVTLTARTGCDLPALRIVHGLGRYRPTSTAEGTVVHEIPAQRLPAGTPLTVEFPFPGAKGPSWLVCFPAGGPDTDHDRDIDLRPTALHRLRVT</sequence>
<feature type="compositionally biased region" description="Basic and acidic residues" evidence="1">
    <location>
        <begin position="263"/>
        <end position="282"/>
    </location>
</feature>
<dbReference type="Proteomes" id="UP000182375">
    <property type="component" value="Unassembled WGS sequence"/>
</dbReference>
<feature type="compositionally biased region" description="Pro residues" evidence="1">
    <location>
        <begin position="222"/>
        <end position="239"/>
    </location>
</feature>
<evidence type="ECO:0000313" key="2">
    <source>
        <dbReference type="EMBL" id="SEC18778.1"/>
    </source>
</evidence>
<evidence type="ECO:0008006" key="4">
    <source>
        <dbReference type="Google" id="ProtNLM"/>
    </source>
</evidence>
<dbReference type="Gene3D" id="3.30.420.40">
    <property type="match status" value="2"/>
</dbReference>
<reference evidence="2 3" key="1">
    <citation type="submission" date="2016-10" db="EMBL/GenBank/DDBJ databases">
        <authorList>
            <person name="de Groot N.N."/>
        </authorList>
    </citation>
    <scope>NUCLEOTIDE SEQUENCE [LARGE SCALE GENOMIC DNA]</scope>
    <source>
        <strain evidence="2 3">DSM 40306</strain>
    </source>
</reference>
<dbReference type="GeneID" id="95510618"/>
<organism evidence="2 3">
    <name type="scientific">Streptomyces misionensis</name>
    <dbReference type="NCBI Taxonomy" id="67331"/>
    <lineage>
        <taxon>Bacteria</taxon>
        <taxon>Bacillati</taxon>
        <taxon>Actinomycetota</taxon>
        <taxon>Actinomycetes</taxon>
        <taxon>Kitasatosporales</taxon>
        <taxon>Streptomycetaceae</taxon>
        <taxon>Streptomyces</taxon>
    </lineage>
</organism>
<feature type="region of interest" description="Disordered" evidence="1">
    <location>
        <begin position="1"/>
        <end position="27"/>
    </location>
</feature>
<dbReference type="STRING" id="67331.SAMN04490357_1400"/>
<feature type="compositionally biased region" description="Basic and acidic residues" evidence="1">
    <location>
        <begin position="240"/>
        <end position="250"/>
    </location>
</feature>
<dbReference type="AlphaFoldDB" id="A0A1H4QGX2"/>
<evidence type="ECO:0000313" key="3">
    <source>
        <dbReference type="Proteomes" id="UP000182375"/>
    </source>
</evidence>
<accession>A0A1H4QGX2</accession>
<name>A0A1H4QGX2_9ACTN</name>
<dbReference type="EMBL" id="FNTD01000004">
    <property type="protein sequence ID" value="SEC18778.1"/>
    <property type="molecule type" value="Genomic_DNA"/>
</dbReference>